<organism evidence="3 4">
    <name type="scientific">Cyanobacterium aponinum 0216</name>
    <dbReference type="NCBI Taxonomy" id="2676140"/>
    <lineage>
        <taxon>Bacteria</taxon>
        <taxon>Bacillati</taxon>
        <taxon>Cyanobacteriota</taxon>
        <taxon>Cyanophyceae</taxon>
        <taxon>Oscillatoriophycideae</taxon>
        <taxon>Chroococcales</taxon>
        <taxon>Geminocystaceae</taxon>
        <taxon>Cyanobacterium</taxon>
    </lineage>
</organism>
<protein>
    <submittedName>
        <fullName evidence="3">Uncharacterized protein</fullName>
    </submittedName>
</protein>
<feature type="compositionally biased region" description="Basic and acidic residues" evidence="2">
    <location>
        <begin position="244"/>
        <end position="259"/>
    </location>
</feature>
<evidence type="ECO:0000256" key="2">
    <source>
        <dbReference type="SAM" id="MobiDB-lite"/>
    </source>
</evidence>
<gene>
    <name evidence="3" type="ORF">GGC33_16985</name>
</gene>
<feature type="compositionally biased region" description="Polar residues" evidence="2">
    <location>
        <begin position="216"/>
        <end position="243"/>
    </location>
</feature>
<reference evidence="3 4" key="1">
    <citation type="submission" date="2019-11" db="EMBL/GenBank/DDBJ databases">
        <title>Isolation of a new High Light Tolerant Cyanobacteria.</title>
        <authorList>
            <person name="Dobson Z."/>
            <person name="Vaughn N."/>
            <person name="Vaughn M."/>
            <person name="Fromme P."/>
            <person name="Mazor Y."/>
        </authorList>
    </citation>
    <scope>NUCLEOTIDE SEQUENCE [LARGE SCALE GENOMIC DNA]</scope>
    <source>
        <strain evidence="3 4">0216</strain>
    </source>
</reference>
<evidence type="ECO:0000313" key="4">
    <source>
        <dbReference type="Proteomes" id="UP000437131"/>
    </source>
</evidence>
<feature type="coiled-coil region" evidence="1">
    <location>
        <begin position="21"/>
        <end position="146"/>
    </location>
</feature>
<proteinExistence type="predicted"/>
<sequence>MTNSSSSSKPLINDVNWYAIASKIRNQNEKLKAKINDLENIIEEQKQQIKIQVIKNQDYSNLGENQQKQVENLKKQIVEKNQQIENQKEIIETLTEQLEKIQQQTARLERECSLLQDNYNDQQHQLKQVEKENKELKIRLQRQQRYNIQYKTALDQVIGASSADNNSLNINPLSNNDLSPITNHVSSNQFENKGENENSTPSTIDEKNRPIEKILNTPSFSQENTEVKQNTSLNLPLKNQDSNNNKEETEDNKGHNQEKKQKKRGFIQLPQFGKKNKD</sequence>
<feature type="compositionally biased region" description="Polar residues" evidence="2">
    <location>
        <begin position="181"/>
        <end position="203"/>
    </location>
</feature>
<accession>A0A844H367</accession>
<dbReference type="RefSeq" id="WP_099436443.1">
    <property type="nucleotide sequence ID" value="NZ_WMIA01000037.1"/>
</dbReference>
<evidence type="ECO:0000313" key="3">
    <source>
        <dbReference type="EMBL" id="MTF40606.1"/>
    </source>
</evidence>
<feature type="region of interest" description="Disordered" evidence="2">
    <location>
        <begin position="179"/>
        <end position="278"/>
    </location>
</feature>
<dbReference type="SUPFAM" id="SSF90257">
    <property type="entry name" value="Myosin rod fragments"/>
    <property type="match status" value="1"/>
</dbReference>
<comment type="caution">
    <text evidence="3">The sequence shown here is derived from an EMBL/GenBank/DDBJ whole genome shotgun (WGS) entry which is preliminary data.</text>
</comment>
<dbReference type="EMBL" id="WMIA01000037">
    <property type="protein sequence ID" value="MTF40606.1"/>
    <property type="molecule type" value="Genomic_DNA"/>
</dbReference>
<dbReference type="Proteomes" id="UP000437131">
    <property type="component" value="Unassembled WGS sequence"/>
</dbReference>
<name>A0A844H367_9CHRO</name>
<evidence type="ECO:0000256" key="1">
    <source>
        <dbReference type="SAM" id="Coils"/>
    </source>
</evidence>
<dbReference type="AlphaFoldDB" id="A0A844H367"/>
<keyword evidence="1" id="KW-0175">Coiled coil</keyword>